<dbReference type="RefSeq" id="WP_369313846.1">
    <property type="nucleotide sequence ID" value="NZ_JBEHZE010000001.1"/>
</dbReference>
<dbReference type="InterPro" id="IPR022472">
    <property type="entry name" value="VPLPA-CTERM"/>
</dbReference>
<keyword evidence="4" id="KW-1185">Reference proteome</keyword>
<keyword evidence="1" id="KW-1133">Transmembrane helix</keyword>
<dbReference type="Proteomes" id="UP001560685">
    <property type="component" value="Unassembled WGS sequence"/>
</dbReference>
<dbReference type="EMBL" id="JBEHZE010000001">
    <property type="protein sequence ID" value="MEX6633845.1"/>
    <property type="molecule type" value="Genomic_DNA"/>
</dbReference>
<name>A0ABV3Z4W5_9PROT</name>
<gene>
    <name evidence="3" type="ORF">ABFZ84_09830</name>
</gene>
<keyword evidence="2" id="KW-0732">Signal</keyword>
<evidence type="ECO:0000256" key="1">
    <source>
        <dbReference type="SAM" id="Phobius"/>
    </source>
</evidence>
<comment type="caution">
    <text evidence="3">The sequence shown here is derived from an EMBL/GenBank/DDBJ whole genome shotgun (WGS) entry which is preliminary data.</text>
</comment>
<evidence type="ECO:0000313" key="4">
    <source>
        <dbReference type="Proteomes" id="UP001560685"/>
    </source>
</evidence>
<reference evidence="3 4" key="1">
    <citation type="submission" date="2024-05" db="EMBL/GenBank/DDBJ databases">
        <title>Three bacterial strains, DH-69, EH-24, and ECK-19 isolated from coastal sediments.</title>
        <authorList>
            <person name="Ye Y.-Q."/>
            <person name="Du Z.-J."/>
        </authorList>
    </citation>
    <scope>NUCLEOTIDE SEQUENCE [LARGE SCALE GENOMIC DNA]</scope>
    <source>
        <strain evidence="3 4">ECK-19</strain>
    </source>
</reference>
<feature type="chain" id="PRO_5047537467" evidence="2">
    <location>
        <begin position="28"/>
        <end position="195"/>
    </location>
</feature>
<dbReference type="Gene3D" id="2.60.120.380">
    <property type="match status" value="1"/>
</dbReference>
<protein>
    <submittedName>
        <fullName evidence="3">VPLPA-CTERM sorting domain-containing protein</fullName>
    </submittedName>
</protein>
<dbReference type="NCBIfam" id="TIGR03370">
    <property type="entry name" value="VPLPA-CTERM"/>
    <property type="match status" value="1"/>
</dbReference>
<feature type="transmembrane region" description="Helical" evidence="1">
    <location>
        <begin position="167"/>
        <end position="186"/>
    </location>
</feature>
<evidence type="ECO:0000256" key="2">
    <source>
        <dbReference type="SAM" id="SignalP"/>
    </source>
</evidence>
<sequence>MRSVLTMMIAAAGTVIGALAMPMAANAATVTVNGDTTGNATWNRPYTTGGTLSGIGNDTPFEVIEFSVDTAGDYEFEITSANFDSYIFLYNEAGFDPFNQALGLQALDDDGGPSLLSLIASANGDNATLAANLVYYIVVSGFNNADFGAFALDISGNGNIALGATEVPLPAALPLFLAGIAGLGAAGRRRKARTN</sequence>
<proteinExistence type="predicted"/>
<keyword evidence="1" id="KW-0472">Membrane</keyword>
<organism evidence="3 4">
    <name type="scientific">Hyphococcus lacteus</name>
    <dbReference type="NCBI Taxonomy" id="3143536"/>
    <lineage>
        <taxon>Bacteria</taxon>
        <taxon>Pseudomonadati</taxon>
        <taxon>Pseudomonadota</taxon>
        <taxon>Alphaproteobacteria</taxon>
        <taxon>Parvularculales</taxon>
        <taxon>Parvularculaceae</taxon>
        <taxon>Hyphococcus</taxon>
    </lineage>
</organism>
<accession>A0ABV3Z4W5</accession>
<feature type="signal peptide" evidence="2">
    <location>
        <begin position="1"/>
        <end position="27"/>
    </location>
</feature>
<keyword evidence="1" id="KW-0812">Transmembrane</keyword>
<evidence type="ECO:0000313" key="3">
    <source>
        <dbReference type="EMBL" id="MEX6633845.1"/>
    </source>
</evidence>